<organism evidence="2 3">
    <name type="scientific">Colocasia esculenta</name>
    <name type="common">Wild taro</name>
    <name type="synonym">Arum esculentum</name>
    <dbReference type="NCBI Taxonomy" id="4460"/>
    <lineage>
        <taxon>Eukaryota</taxon>
        <taxon>Viridiplantae</taxon>
        <taxon>Streptophyta</taxon>
        <taxon>Embryophyta</taxon>
        <taxon>Tracheophyta</taxon>
        <taxon>Spermatophyta</taxon>
        <taxon>Magnoliopsida</taxon>
        <taxon>Liliopsida</taxon>
        <taxon>Araceae</taxon>
        <taxon>Aroideae</taxon>
        <taxon>Colocasieae</taxon>
        <taxon>Colocasia</taxon>
    </lineage>
</organism>
<reference evidence="2" key="1">
    <citation type="submission" date="2017-07" db="EMBL/GenBank/DDBJ databases">
        <title>Taro Niue Genome Assembly and Annotation.</title>
        <authorList>
            <person name="Atibalentja N."/>
            <person name="Keating K."/>
            <person name="Fields C.J."/>
        </authorList>
    </citation>
    <scope>NUCLEOTIDE SEQUENCE</scope>
    <source>
        <strain evidence="2">Niue_2</strain>
        <tissue evidence="2">Leaf</tissue>
    </source>
</reference>
<comment type="caution">
    <text evidence="2">The sequence shown here is derived from an EMBL/GenBank/DDBJ whole genome shotgun (WGS) entry which is preliminary data.</text>
</comment>
<proteinExistence type="predicted"/>
<keyword evidence="3" id="KW-1185">Reference proteome</keyword>
<dbReference type="Proteomes" id="UP000652761">
    <property type="component" value="Unassembled WGS sequence"/>
</dbReference>
<dbReference type="EMBL" id="NMUH01000160">
    <property type="protein sequence ID" value="MQL73297.1"/>
    <property type="molecule type" value="Genomic_DNA"/>
</dbReference>
<dbReference type="AlphaFoldDB" id="A0A843TTN5"/>
<evidence type="ECO:0000256" key="1">
    <source>
        <dbReference type="SAM" id="MobiDB-lite"/>
    </source>
</evidence>
<evidence type="ECO:0000313" key="2">
    <source>
        <dbReference type="EMBL" id="MQL73297.1"/>
    </source>
</evidence>
<name>A0A843TTN5_COLES</name>
<protein>
    <submittedName>
        <fullName evidence="2">Uncharacterized protein</fullName>
    </submittedName>
</protein>
<feature type="compositionally biased region" description="Polar residues" evidence="1">
    <location>
        <begin position="63"/>
        <end position="74"/>
    </location>
</feature>
<accession>A0A843TTN5</accession>
<sequence length="119" mass="13420">MEVKLREVDLPLTGVDTTVTESFFLWTGVDLSGTNFYRKGSVDTPHTGVDTMLQALSQKMKKWSTSVDTSPSQVDTRDSSQRNMSTSFYIRSTPDAIKWKQSIEKTSRKIPKIRVQSIG</sequence>
<evidence type="ECO:0000313" key="3">
    <source>
        <dbReference type="Proteomes" id="UP000652761"/>
    </source>
</evidence>
<feature type="region of interest" description="Disordered" evidence="1">
    <location>
        <begin position="63"/>
        <end position="85"/>
    </location>
</feature>
<gene>
    <name evidence="2" type="ORF">Taro_005625</name>
</gene>